<accession>A0AAV0SVM6</accession>
<dbReference type="GO" id="GO:0007018">
    <property type="term" value="P:microtubule-based movement"/>
    <property type="evidence" value="ECO:0007669"/>
    <property type="project" value="InterPro"/>
</dbReference>
<comment type="similarity">
    <text evidence="6">Belongs to the TRAFAC class myosin-kinesin ATPase superfamily. Kinesin family.</text>
</comment>
<dbReference type="InterPro" id="IPR001752">
    <property type="entry name" value="Kinesin_motor_dom"/>
</dbReference>
<evidence type="ECO:0000259" key="9">
    <source>
        <dbReference type="PROSITE" id="PS50067"/>
    </source>
</evidence>
<feature type="compositionally biased region" description="Acidic residues" evidence="8">
    <location>
        <begin position="1172"/>
        <end position="1181"/>
    </location>
</feature>
<evidence type="ECO:0000256" key="1">
    <source>
        <dbReference type="ARBA" id="ARBA00004496"/>
    </source>
</evidence>
<dbReference type="GO" id="GO:0005737">
    <property type="term" value="C:cytoplasm"/>
    <property type="evidence" value="ECO:0007669"/>
    <property type="project" value="UniProtKB-SubCell"/>
</dbReference>
<dbReference type="SMART" id="SM00129">
    <property type="entry name" value="KISc"/>
    <property type="match status" value="1"/>
</dbReference>
<feature type="compositionally biased region" description="Basic and acidic residues" evidence="8">
    <location>
        <begin position="1182"/>
        <end position="1192"/>
    </location>
</feature>
<dbReference type="GO" id="GO:0008017">
    <property type="term" value="F:microtubule binding"/>
    <property type="evidence" value="ECO:0007669"/>
    <property type="project" value="InterPro"/>
</dbReference>
<keyword evidence="2" id="KW-0963">Cytoplasm</keyword>
<feature type="compositionally biased region" description="Basic and acidic residues" evidence="8">
    <location>
        <begin position="1439"/>
        <end position="1473"/>
    </location>
</feature>
<keyword evidence="4 6" id="KW-0067">ATP-binding</keyword>
<feature type="domain" description="Kinesin motor" evidence="9">
    <location>
        <begin position="8"/>
        <end position="354"/>
    </location>
</feature>
<dbReference type="GO" id="GO:0005875">
    <property type="term" value="C:microtubule associated complex"/>
    <property type="evidence" value="ECO:0007669"/>
    <property type="project" value="TreeGrafter"/>
</dbReference>
<comment type="subcellular location">
    <subcellularLocation>
        <location evidence="1">Cytoplasm</location>
    </subcellularLocation>
</comment>
<evidence type="ECO:0000256" key="8">
    <source>
        <dbReference type="SAM" id="MobiDB-lite"/>
    </source>
</evidence>
<feature type="binding site" evidence="6">
    <location>
        <begin position="86"/>
        <end position="93"/>
    </location>
    <ligand>
        <name>ATP</name>
        <dbReference type="ChEBI" id="CHEBI:30616"/>
    </ligand>
</feature>
<dbReference type="GO" id="GO:0003777">
    <property type="term" value="F:microtubule motor activity"/>
    <property type="evidence" value="ECO:0007669"/>
    <property type="project" value="InterPro"/>
</dbReference>
<feature type="region of interest" description="Disordered" evidence="8">
    <location>
        <begin position="1425"/>
        <end position="1481"/>
    </location>
</feature>
<protein>
    <recommendedName>
        <fullName evidence="9">Kinesin motor domain-containing protein</fullName>
    </recommendedName>
</protein>
<dbReference type="InterPro" id="IPR036961">
    <property type="entry name" value="Kinesin_motor_dom_sf"/>
</dbReference>
<feature type="compositionally biased region" description="Acidic residues" evidence="8">
    <location>
        <begin position="577"/>
        <end position="586"/>
    </location>
</feature>
<feature type="compositionally biased region" description="Polar residues" evidence="8">
    <location>
        <begin position="907"/>
        <end position="921"/>
    </location>
</feature>
<keyword evidence="11" id="KW-1185">Reference proteome</keyword>
<evidence type="ECO:0000256" key="2">
    <source>
        <dbReference type="ARBA" id="ARBA00022490"/>
    </source>
</evidence>
<gene>
    <name evidence="10" type="ORF">HBR001_LOCUS160</name>
</gene>
<dbReference type="CDD" id="cd01372">
    <property type="entry name" value="KISc_KIF4"/>
    <property type="match status" value="1"/>
</dbReference>
<dbReference type="EMBL" id="CANTFL010000017">
    <property type="protein sequence ID" value="CAI5708809.1"/>
    <property type="molecule type" value="Genomic_DNA"/>
</dbReference>
<dbReference type="PANTHER" id="PTHR47969">
    <property type="entry name" value="CHROMOSOME-ASSOCIATED KINESIN KIF4A-RELATED"/>
    <property type="match status" value="1"/>
</dbReference>
<feature type="region of interest" description="Disordered" evidence="8">
    <location>
        <begin position="1137"/>
        <end position="1200"/>
    </location>
</feature>
<dbReference type="Proteomes" id="UP001162031">
    <property type="component" value="Unassembled WGS sequence"/>
</dbReference>
<dbReference type="SUPFAM" id="SSF52540">
    <property type="entry name" value="P-loop containing nucleoside triphosphate hydrolases"/>
    <property type="match status" value="1"/>
</dbReference>
<dbReference type="InterPro" id="IPR027640">
    <property type="entry name" value="Kinesin-like_fam"/>
</dbReference>
<dbReference type="PROSITE" id="PS50067">
    <property type="entry name" value="KINESIN_MOTOR_2"/>
    <property type="match status" value="1"/>
</dbReference>
<dbReference type="FunFam" id="3.40.850.10:FF:000105">
    <property type="entry name" value="Kinesin-like protein"/>
    <property type="match status" value="1"/>
</dbReference>
<dbReference type="GO" id="GO:0005524">
    <property type="term" value="F:ATP binding"/>
    <property type="evidence" value="ECO:0007669"/>
    <property type="project" value="UniProtKB-UniRule"/>
</dbReference>
<evidence type="ECO:0000256" key="3">
    <source>
        <dbReference type="ARBA" id="ARBA00022741"/>
    </source>
</evidence>
<feature type="region of interest" description="Disordered" evidence="8">
    <location>
        <begin position="766"/>
        <end position="789"/>
    </location>
</feature>
<feature type="region of interest" description="Disordered" evidence="8">
    <location>
        <begin position="1293"/>
        <end position="1336"/>
    </location>
</feature>
<evidence type="ECO:0000256" key="7">
    <source>
        <dbReference type="SAM" id="Coils"/>
    </source>
</evidence>
<dbReference type="PRINTS" id="PR00380">
    <property type="entry name" value="KINESINHEAVY"/>
</dbReference>
<keyword evidence="6" id="KW-0505">Motor protein</keyword>
<dbReference type="PANTHER" id="PTHR47969:SF15">
    <property type="entry name" value="CHROMOSOME-ASSOCIATED KINESIN KIF4A-RELATED"/>
    <property type="match status" value="1"/>
</dbReference>
<feature type="coiled-coil region" evidence="7">
    <location>
        <begin position="1013"/>
        <end position="1044"/>
    </location>
</feature>
<organism evidence="10 11">
    <name type="scientific">Hyaloperonospora brassicae</name>
    <name type="common">Brassica downy mildew</name>
    <name type="synonym">Peronospora brassicae</name>
    <dbReference type="NCBI Taxonomy" id="162125"/>
    <lineage>
        <taxon>Eukaryota</taxon>
        <taxon>Sar</taxon>
        <taxon>Stramenopiles</taxon>
        <taxon>Oomycota</taxon>
        <taxon>Peronosporomycetes</taxon>
        <taxon>Peronosporales</taxon>
        <taxon>Peronosporaceae</taxon>
        <taxon>Hyaloperonospora</taxon>
    </lineage>
</organism>
<feature type="region of interest" description="Disordered" evidence="8">
    <location>
        <begin position="907"/>
        <end position="931"/>
    </location>
</feature>
<evidence type="ECO:0000313" key="10">
    <source>
        <dbReference type="EMBL" id="CAI5708809.1"/>
    </source>
</evidence>
<feature type="compositionally biased region" description="Basic and acidic residues" evidence="8">
    <location>
        <begin position="1299"/>
        <end position="1316"/>
    </location>
</feature>
<comment type="caution">
    <text evidence="10">The sequence shown here is derived from an EMBL/GenBank/DDBJ whole genome shotgun (WGS) entry which is preliminary data.</text>
</comment>
<dbReference type="InterPro" id="IPR027417">
    <property type="entry name" value="P-loop_NTPase"/>
</dbReference>
<feature type="region of interest" description="Disordered" evidence="8">
    <location>
        <begin position="564"/>
        <end position="608"/>
    </location>
</feature>
<keyword evidence="5 7" id="KW-0175">Coiled coil</keyword>
<dbReference type="GO" id="GO:0051231">
    <property type="term" value="P:spindle elongation"/>
    <property type="evidence" value="ECO:0007669"/>
    <property type="project" value="TreeGrafter"/>
</dbReference>
<evidence type="ECO:0000256" key="6">
    <source>
        <dbReference type="PROSITE-ProRule" id="PRU00283"/>
    </source>
</evidence>
<reference evidence="10" key="1">
    <citation type="submission" date="2022-12" db="EMBL/GenBank/DDBJ databases">
        <authorList>
            <person name="Webb A."/>
        </authorList>
    </citation>
    <scope>NUCLEOTIDE SEQUENCE</scope>
    <source>
        <strain evidence="10">Hp1</strain>
    </source>
</reference>
<evidence type="ECO:0000256" key="4">
    <source>
        <dbReference type="ARBA" id="ARBA00022840"/>
    </source>
</evidence>
<feature type="coiled-coil region" evidence="7">
    <location>
        <begin position="854"/>
        <end position="895"/>
    </location>
</feature>
<dbReference type="Pfam" id="PF25764">
    <property type="entry name" value="KIF21A_4th"/>
    <property type="match status" value="1"/>
</dbReference>
<dbReference type="Gene3D" id="3.40.850.10">
    <property type="entry name" value="Kinesin motor domain"/>
    <property type="match status" value="1"/>
</dbReference>
<feature type="coiled-coil region" evidence="7">
    <location>
        <begin position="415"/>
        <end position="456"/>
    </location>
</feature>
<evidence type="ECO:0000313" key="11">
    <source>
        <dbReference type="Proteomes" id="UP001162031"/>
    </source>
</evidence>
<name>A0AAV0SVM6_HYABA</name>
<evidence type="ECO:0000256" key="5">
    <source>
        <dbReference type="ARBA" id="ARBA00023054"/>
    </source>
</evidence>
<proteinExistence type="inferred from homology"/>
<dbReference type="Pfam" id="PF00225">
    <property type="entry name" value="Kinesin"/>
    <property type="match status" value="1"/>
</dbReference>
<dbReference type="GO" id="GO:0007052">
    <property type="term" value="P:mitotic spindle organization"/>
    <property type="evidence" value="ECO:0007669"/>
    <property type="project" value="TreeGrafter"/>
</dbReference>
<keyword evidence="3 6" id="KW-0547">Nucleotide-binding</keyword>
<sequence>MADDDAASVRVAVRIRPLIGREKVERCDECVSVLEEEKQIVMGKNRAFTYDYVFGKYAQQRDIWCCVDPLIRATFDGYNSTIFAYGQTGSGKTYTMGSGSAVHIPPEDYGIIPRVISYMFDQMDVKMQENERYKATLKIRFLEIYGEEIHDLLVPLGGSTGVNKVSLREAEHGEVQVTGASEVQVTDADECMRLLERGTLCRTTGSTLMNAHSSRSHAIFTVTIEQRIPIGDHPADGRAMEDGDYETRNSYFNFVDLAGSERQKRTQAEGKRLKEGIDINKGLLALGNVISALGDDKKRGKVHVPYRDSKLTRMLQDSLGGNSRTLMLTCVSPADVNFEETLNALKYANRARNIQNKPVVNRDEASAMTIELRRQVEMLQMEVHRLRNPGLSENELRMDRVGTDFIGMTNDFDSFGNLRTRAENAESEVARLTAELKRGKTQLDHLKEEMIAAQAERDYLRLCVEESAGGSSMLPEEKEATSNVLKEQLRTIYDLQEKLRASERDRDNVMMHYPESTSSRKGCGVRSSTARAFVLPSLPDVDTKVSGDELLERAEKEIERETALLNKLKEGDSGDGTGDDSDESGVDNDGNGSADGIEVEEEKQEEVDRMRVFQRRQRHLGESVQDLAHDISLKEQLVRNIRQAQENFDRMRSFYEQKMAQMVEEMSNAEVNRDRLVEEIQQIEMTAAAGGDTSGENGRLAMLSRELKLKEEELRTLRKKQNDISRFMNQKKKNEMQLRVLNSEIGNMKRQKVDLVKKMQEERKRYEEEAKQRRREIMSLKRSQQRDKQHILRLGSQKDAQERVLKRKMEEVTAAKQKLKHQQQLTAEAKKMNALYGRKKTVVSNRADRDAKWLSEEVKRRAEEQQKLEQLQKEREAVVAEMEILYAQRDKLEKEVKNSIASQTSVLNVLTPSTQSSPHSRPNNEEQEEQLTAAEEQLLFDLEERIEACQAQLEYKEEKISEISDDVQVVDGGNALAKIEMTQSLPEARTLLKTLFGMAVDVKKQDQRREQELAKLRVEKTDLVRHLEQEREKTMQMKQSYEESLQRVANGGTSLGELSSAHETLDERSRVLLSVSEERNAVLKKKCEELERFFSTRDRDNQLMEDRLLQEQSDLAASKERVQYLEAKLKKLSAVAVGASQKPGRSRNLKGNKLAAVQRRAQPRPISWTNGLDDDDDEDMGTDEHDDGHEPDGNEDAFMASDDDDAKMYRQLDNDHRHFGMEPESVGGSDLELGSMSLQQRSLLLQNDGGEYGFHGDDGRDGDATSPHMCSDDSSAASKSIFSRLSNPTNFTGIHKNRVRESASKREVLHSRSERNRARRLKDKGQLKPSKSLHASTEQFAGAPAGLKNPASGKSNSVLEVLANLKRENEFEQHHVSSSSSLRHPMSYVTIDRPRDYSSDDREFAVPGPPAPHDDVYSRLAGQYTASAKSKRQPAVVSARREHVGAEESPGKALLRRVESGDNARVNDQHGCDEGADYTGSENEFSYDPLLGGDSLVKQVHDDYRERIARRNADARSRSGIKD</sequence>